<dbReference type="EMBL" id="CP003620">
    <property type="protein sequence ID" value="AFZ11998.1"/>
    <property type="molecule type" value="Genomic_DNA"/>
</dbReference>
<dbReference type="Gene3D" id="2.60.40.10">
    <property type="entry name" value="Immunoglobulins"/>
    <property type="match status" value="1"/>
</dbReference>
<dbReference type="eggNOG" id="COG2067">
    <property type="taxonomic scope" value="Bacteria"/>
</dbReference>
<dbReference type="STRING" id="1173022.Cri9333_1087"/>
<dbReference type="SUPFAM" id="SSF56935">
    <property type="entry name" value="Porins"/>
    <property type="match status" value="1"/>
</dbReference>
<dbReference type="AlphaFoldDB" id="K9VV62"/>
<feature type="signal peptide" evidence="2">
    <location>
        <begin position="1"/>
        <end position="33"/>
    </location>
</feature>
<evidence type="ECO:0000313" key="4">
    <source>
        <dbReference type="Proteomes" id="UP000010472"/>
    </source>
</evidence>
<evidence type="ECO:0000313" key="3">
    <source>
        <dbReference type="EMBL" id="AFZ11998.1"/>
    </source>
</evidence>
<dbReference type="InterPro" id="IPR008964">
    <property type="entry name" value="Invasin/intimin_cell_adhesion"/>
</dbReference>
<sequence>MRREEQSLKSSLFKFGSVILASCILMQSHSVKAADDKNNPVNSEGGQTQNLPENSVTPENKVDQVGNSIAPTDVKIITPTSNTVLDIPATSVVLQFPAEAKVELRVNGVLVESSLIGRTETDPKTKLVTQTWYGVSFREGENILTAQATINGVASQIASVKVQVAGDAQRLTVETVEKQIPADNRSTATVQGQLLDKNGNRSNRDAIVTLTASGGEFVGVDADTDQPGFQVQARQGQFTASLRSSSEAKVTRIRAATGALEAFNQIEFQTSLRPSIATGVIDVRLGGRGTNYYENFREFLPPSKDNKTQLNISSAVFATGKVGDWLFTGAYNSDRALNEDCSGNTGLSRDVQACEAYSVYGDSSTKERTTRSQDSVFLRFERNKDYVMWGDYDTQEFARPSQEFTATSRQLHGFKTNYNIGNLQLTGLYANNVKGFQRDTIAPDGTSGYYFVSRRLLVTGSEEVFIELEELNRPGTVLSRKKLNRGSDYQIDYDRGTLLFNQPILRTDVSPEGLVLVRRIVTTYQFESKDPTANIFAGRAQYNFSQELNKESWLASSYFRENQGMRHFEIYGADALISLGSKSNLVAEYAHSKNDSELMGMVSGSAYRVEANAEITDKIQTRAYLRSADTGFANNATTSFVAGQTRYGFNVNAQVLNTTTFRAQYDHEDNRGIAPRPLNTFEDLFNPGLEAIPGSKVDNSLTTISAGIQQSIGNSKLDVDFIHRQREDRLQNSPLSANSNQLRSRLTVPVNNQITLRAQNEINLSSEKDIAYPDRTILGVDWAAYPGINISLNHQFFTGQTEGNNSITSLDMKGDYKLGTDTALTGRYSIIGGGGNSMTTQGAIGINQGVKITPGLRLNLAYEHVFGDILNRTGAGQQFLQPFAVGQSASAIGVQGGDSYSVGLDYTDSPDFKASARYEHRSSSDGNNNVISANVAGKVSPALTAIANYQQANFSNQTLKGLGDTANLRLGLAFRDPNNDSFNALLRYEYRKNPATIPDTLLLGSGTGSEDHTIALETIYAPSWQWEFYGKYALRDSTSYLAQDLIGNTTTSLAQVRATYRLGYSMDLVGEGRWINQTQTGYKETGLLIELGYYITPNLRLAAGYGFGKVDDRDFDGARSAGGFTFGLTVKLNELFSGFGLQKVAPPQQQESQVQPVSSNSSTSPAATTDTPATESATTAPPSVTTDTPATESTTTNPTVPAATTPAVTLPVQGATP</sequence>
<feature type="compositionally biased region" description="Polar residues" evidence="1">
    <location>
        <begin position="39"/>
        <end position="58"/>
    </location>
</feature>
<protein>
    <submittedName>
        <fullName evidence="3">Uncharacterized protein</fullName>
    </submittedName>
</protein>
<feature type="region of interest" description="Disordered" evidence="1">
    <location>
        <begin position="35"/>
        <end position="65"/>
    </location>
</feature>
<organism evidence="3 4">
    <name type="scientific">Crinalium epipsammum PCC 9333</name>
    <dbReference type="NCBI Taxonomy" id="1173022"/>
    <lineage>
        <taxon>Bacteria</taxon>
        <taxon>Bacillati</taxon>
        <taxon>Cyanobacteriota</taxon>
        <taxon>Cyanophyceae</taxon>
        <taxon>Gomontiellales</taxon>
        <taxon>Gomontiellaceae</taxon>
        <taxon>Crinalium</taxon>
    </lineage>
</organism>
<feature type="chain" id="PRO_5003936975" evidence="2">
    <location>
        <begin position="34"/>
        <end position="1217"/>
    </location>
</feature>
<evidence type="ECO:0000256" key="1">
    <source>
        <dbReference type="SAM" id="MobiDB-lite"/>
    </source>
</evidence>
<keyword evidence="4" id="KW-1185">Reference proteome</keyword>
<dbReference type="KEGG" id="cep:Cri9333_1087"/>
<reference evidence="3 4" key="1">
    <citation type="submission" date="2012-06" db="EMBL/GenBank/DDBJ databases">
        <title>Finished chromosome of genome of Crinalium epipsammum PCC 9333.</title>
        <authorList>
            <consortium name="US DOE Joint Genome Institute"/>
            <person name="Gugger M."/>
            <person name="Coursin T."/>
            <person name="Rippka R."/>
            <person name="Tandeau De Marsac N."/>
            <person name="Huntemann M."/>
            <person name="Wei C.-L."/>
            <person name="Han J."/>
            <person name="Detter J.C."/>
            <person name="Han C."/>
            <person name="Tapia R."/>
            <person name="Davenport K."/>
            <person name="Daligault H."/>
            <person name="Erkkila T."/>
            <person name="Gu W."/>
            <person name="Munk A.C.C."/>
            <person name="Teshima H."/>
            <person name="Xu Y."/>
            <person name="Chain P."/>
            <person name="Chen A."/>
            <person name="Krypides N."/>
            <person name="Mavromatis K."/>
            <person name="Markowitz V."/>
            <person name="Szeto E."/>
            <person name="Ivanova N."/>
            <person name="Mikhailova N."/>
            <person name="Ovchinnikova G."/>
            <person name="Pagani I."/>
            <person name="Pati A."/>
            <person name="Goodwin L."/>
            <person name="Peters L."/>
            <person name="Pitluck S."/>
            <person name="Woyke T."/>
            <person name="Kerfeld C."/>
        </authorList>
    </citation>
    <scope>NUCLEOTIDE SEQUENCE [LARGE SCALE GENOMIC DNA]</scope>
    <source>
        <strain evidence="3 4">PCC 9333</strain>
    </source>
</reference>
<proteinExistence type="predicted"/>
<dbReference type="InterPro" id="IPR013783">
    <property type="entry name" value="Ig-like_fold"/>
</dbReference>
<gene>
    <name evidence="3" type="ORF">Cri9333_1087</name>
</gene>
<dbReference type="Proteomes" id="UP000010472">
    <property type="component" value="Chromosome"/>
</dbReference>
<accession>K9VV62</accession>
<dbReference type="HOGENOM" id="CLU_003800_0_0_3"/>
<dbReference type="SUPFAM" id="SSF49373">
    <property type="entry name" value="Invasin/intimin cell-adhesion fragments"/>
    <property type="match status" value="1"/>
</dbReference>
<evidence type="ECO:0000256" key="2">
    <source>
        <dbReference type="SAM" id="SignalP"/>
    </source>
</evidence>
<keyword evidence="2" id="KW-0732">Signal</keyword>
<name>K9VV62_9CYAN</name>
<feature type="region of interest" description="Disordered" evidence="1">
    <location>
        <begin position="1146"/>
        <end position="1217"/>
    </location>
</feature>
<dbReference type="PATRIC" id="fig|1173022.3.peg.1175"/>